<dbReference type="SUPFAM" id="SSF51905">
    <property type="entry name" value="FAD/NAD(P)-binding domain"/>
    <property type="match status" value="1"/>
</dbReference>
<dbReference type="PANTHER" id="PTHR46865:SF2">
    <property type="entry name" value="MONOOXYGENASE"/>
    <property type="match status" value="1"/>
</dbReference>
<dbReference type="InterPro" id="IPR036188">
    <property type="entry name" value="FAD/NAD-bd_sf"/>
</dbReference>
<evidence type="ECO:0000256" key="2">
    <source>
        <dbReference type="ARBA" id="ARBA00022827"/>
    </source>
</evidence>
<keyword evidence="2" id="KW-0274">FAD</keyword>
<dbReference type="PANTHER" id="PTHR46865">
    <property type="entry name" value="OXIDOREDUCTASE-RELATED"/>
    <property type="match status" value="1"/>
</dbReference>
<feature type="transmembrane region" description="Helical" evidence="4">
    <location>
        <begin position="12"/>
        <end position="29"/>
    </location>
</feature>
<evidence type="ECO:0000256" key="3">
    <source>
        <dbReference type="ARBA" id="ARBA00023002"/>
    </source>
</evidence>
<evidence type="ECO:0000259" key="5">
    <source>
        <dbReference type="Pfam" id="PF01494"/>
    </source>
</evidence>
<dbReference type="InterPro" id="IPR051704">
    <property type="entry name" value="FAD_aromatic-hydroxylase"/>
</dbReference>
<dbReference type="InterPro" id="IPR002938">
    <property type="entry name" value="FAD-bd"/>
</dbReference>
<keyword evidence="4" id="KW-0812">Transmembrane</keyword>
<protein>
    <recommendedName>
        <fullName evidence="5">FAD-binding domain-containing protein</fullName>
    </recommendedName>
</protein>
<dbReference type="Gene3D" id="3.50.50.60">
    <property type="entry name" value="FAD/NAD(P)-binding domain"/>
    <property type="match status" value="1"/>
</dbReference>
<sequence>MFKSSIEKTPRVLISGAGIAGTTLAFWLSKAGIPVTVLERYKEFRKEGQTVGVRQEALPIINWMGIKKEIMNLCTQEAGVKLVDSQNRAWACFPQREDGSSFTAEIEILRSSLAKLIFDSCQNNIEYKFGATIDSIEETENAVRVTLAGDKTVFEYDMIVIAEGPLSRNRAKAFNEDIRAPLVRFNLYAIIFSYEQGSTDDEWARVYHMPKRRVLAVRPDGCSKVRAIAAYFDPSEETRFMASSKTPQAQQKEYFINIFKDAGWESDKVMEGLRKANDLHIQEVSQVKAKTWSKGRVVLVGDSAYCPSPSTGLGTTAAIVGSYILACEIVQHKSDYRTAFSAYETTLRPWISKIQKLRPGYPKPFFPNSILGVYLFRIIMALVAFVTNSKIFVFLQGISSFLSNSAKLQLPPPTCFE</sequence>
<dbReference type="PRINTS" id="PR00420">
    <property type="entry name" value="RNGMNOXGNASE"/>
</dbReference>
<evidence type="ECO:0000256" key="4">
    <source>
        <dbReference type="SAM" id="Phobius"/>
    </source>
</evidence>
<keyword evidence="7" id="KW-1185">Reference proteome</keyword>
<feature type="transmembrane region" description="Helical" evidence="4">
    <location>
        <begin position="365"/>
        <end position="386"/>
    </location>
</feature>
<dbReference type="Proteomes" id="UP000765509">
    <property type="component" value="Unassembled WGS sequence"/>
</dbReference>
<evidence type="ECO:0000313" key="7">
    <source>
        <dbReference type="Proteomes" id="UP000765509"/>
    </source>
</evidence>
<dbReference type="OrthoDB" id="2498341at2759"/>
<accession>A0A9Q3F1V2</accession>
<feature type="domain" description="FAD-binding" evidence="5">
    <location>
        <begin position="11"/>
        <end position="330"/>
    </location>
</feature>
<keyword evidence="1" id="KW-0285">Flavoprotein</keyword>
<organism evidence="6 7">
    <name type="scientific">Austropuccinia psidii MF-1</name>
    <dbReference type="NCBI Taxonomy" id="1389203"/>
    <lineage>
        <taxon>Eukaryota</taxon>
        <taxon>Fungi</taxon>
        <taxon>Dikarya</taxon>
        <taxon>Basidiomycota</taxon>
        <taxon>Pucciniomycotina</taxon>
        <taxon>Pucciniomycetes</taxon>
        <taxon>Pucciniales</taxon>
        <taxon>Sphaerophragmiaceae</taxon>
        <taxon>Austropuccinia</taxon>
    </lineage>
</organism>
<keyword evidence="3" id="KW-0560">Oxidoreductase</keyword>
<dbReference type="Pfam" id="PF01494">
    <property type="entry name" value="FAD_binding_3"/>
    <property type="match status" value="1"/>
</dbReference>
<evidence type="ECO:0000256" key="1">
    <source>
        <dbReference type="ARBA" id="ARBA00022630"/>
    </source>
</evidence>
<comment type="caution">
    <text evidence="6">The sequence shown here is derived from an EMBL/GenBank/DDBJ whole genome shotgun (WGS) entry which is preliminary data.</text>
</comment>
<keyword evidence="4" id="KW-0472">Membrane</keyword>
<dbReference type="EMBL" id="AVOT02036490">
    <property type="protein sequence ID" value="MBW0531019.1"/>
    <property type="molecule type" value="Genomic_DNA"/>
</dbReference>
<dbReference type="AlphaFoldDB" id="A0A9Q3F1V2"/>
<gene>
    <name evidence="6" type="ORF">O181_070734</name>
</gene>
<name>A0A9Q3F1V2_9BASI</name>
<evidence type="ECO:0000313" key="6">
    <source>
        <dbReference type="EMBL" id="MBW0531019.1"/>
    </source>
</evidence>
<keyword evidence="4" id="KW-1133">Transmembrane helix</keyword>
<dbReference type="Gene3D" id="3.30.9.10">
    <property type="entry name" value="D-Amino Acid Oxidase, subunit A, domain 2"/>
    <property type="match status" value="1"/>
</dbReference>
<proteinExistence type="predicted"/>
<dbReference type="GO" id="GO:0071949">
    <property type="term" value="F:FAD binding"/>
    <property type="evidence" value="ECO:0007669"/>
    <property type="project" value="InterPro"/>
</dbReference>
<dbReference type="GO" id="GO:0016491">
    <property type="term" value="F:oxidoreductase activity"/>
    <property type="evidence" value="ECO:0007669"/>
    <property type="project" value="UniProtKB-KW"/>
</dbReference>
<reference evidence="6" key="1">
    <citation type="submission" date="2021-03" db="EMBL/GenBank/DDBJ databases">
        <title>Draft genome sequence of rust myrtle Austropuccinia psidii MF-1, a brazilian biotype.</title>
        <authorList>
            <person name="Quecine M.C."/>
            <person name="Pachon D.M.R."/>
            <person name="Bonatelli M.L."/>
            <person name="Correr F.H."/>
            <person name="Franceschini L.M."/>
            <person name="Leite T.F."/>
            <person name="Margarido G.R.A."/>
            <person name="Almeida C.A."/>
            <person name="Ferrarezi J.A."/>
            <person name="Labate C.A."/>
        </authorList>
    </citation>
    <scope>NUCLEOTIDE SEQUENCE</scope>
    <source>
        <strain evidence="6">MF-1</strain>
    </source>
</reference>